<feature type="non-terminal residue" evidence="1">
    <location>
        <position position="1"/>
    </location>
</feature>
<accession>A0A8S3Z6A5</accession>
<keyword evidence="2" id="KW-1185">Reference proteome</keyword>
<dbReference type="OrthoDB" id="3355217at2759"/>
<name>A0A8S3Z6A5_9EUPU</name>
<sequence>TISEQDARDAIIQHASEHCCYGKAPAADMQFTDLVSSSAFHYTLETFAEGRTTKRASQPYRGEGLVVTGPAPAPWDIQVQPPQMFKTSSVDIEIPNTASVEPCDNCGARGFKTCFQCLGTGKIKCSVCHGTGREHHHGHGDHHHGHGEHHHRHCSSCQHGFKICFSCSGSGQHVCHKCQSRGNLRVFIMLTITWTNHVEDHIVERTALPSALIRNVRGQTAFEETSTRVWPINHFPEQEINSASSSLVSKHASQFTCERILMQRHNLRIVPVTQVFYSYKNHNSTFFVYGDEHKVHAPDYPAKCCCGCTVL</sequence>
<reference evidence="1" key="1">
    <citation type="submission" date="2021-04" db="EMBL/GenBank/DDBJ databases">
        <authorList>
            <consortium name="Molecular Ecology Group"/>
        </authorList>
    </citation>
    <scope>NUCLEOTIDE SEQUENCE</scope>
</reference>
<dbReference type="PANTHER" id="PTHR48465">
    <property type="entry name" value="PROTEIN SSUH2 HOMOLOG"/>
    <property type="match status" value="1"/>
</dbReference>
<dbReference type="InterPro" id="IPR052789">
    <property type="entry name" value="SSUH2_homolog"/>
</dbReference>
<evidence type="ECO:0000313" key="2">
    <source>
        <dbReference type="Proteomes" id="UP000678393"/>
    </source>
</evidence>
<protein>
    <recommendedName>
        <fullName evidence="3">Ssu-2 homolog</fullName>
    </recommendedName>
</protein>
<dbReference type="PANTHER" id="PTHR48465:SF1">
    <property type="entry name" value="PROTEIN SSUH2 HOMOLOG"/>
    <property type="match status" value="1"/>
</dbReference>
<evidence type="ECO:0000313" key="1">
    <source>
        <dbReference type="EMBL" id="CAG5122731.1"/>
    </source>
</evidence>
<organism evidence="1 2">
    <name type="scientific">Candidula unifasciata</name>
    <dbReference type="NCBI Taxonomy" id="100452"/>
    <lineage>
        <taxon>Eukaryota</taxon>
        <taxon>Metazoa</taxon>
        <taxon>Spiralia</taxon>
        <taxon>Lophotrochozoa</taxon>
        <taxon>Mollusca</taxon>
        <taxon>Gastropoda</taxon>
        <taxon>Heterobranchia</taxon>
        <taxon>Euthyneura</taxon>
        <taxon>Panpulmonata</taxon>
        <taxon>Eupulmonata</taxon>
        <taxon>Stylommatophora</taxon>
        <taxon>Helicina</taxon>
        <taxon>Helicoidea</taxon>
        <taxon>Geomitridae</taxon>
        <taxon>Candidula</taxon>
    </lineage>
</organism>
<proteinExistence type="predicted"/>
<evidence type="ECO:0008006" key="3">
    <source>
        <dbReference type="Google" id="ProtNLM"/>
    </source>
</evidence>
<comment type="caution">
    <text evidence="1">The sequence shown here is derived from an EMBL/GenBank/DDBJ whole genome shotgun (WGS) entry which is preliminary data.</text>
</comment>
<dbReference type="Proteomes" id="UP000678393">
    <property type="component" value="Unassembled WGS sequence"/>
</dbReference>
<dbReference type="AlphaFoldDB" id="A0A8S3Z6A5"/>
<dbReference type="EMBL" id="CAJHNH020001349">
    <property type="protein sequence ID" value="CAG5122731.1"/>
    <property type="molecule type" value="Genomic_DNA"/>
</dbReference>
<gene>
    <name evidence="1" type="ORF">CUNI_LOCUS8289</name>
</gene>